<evidence type="ECO:0000256" key="6">
    <source>
        <dbReference type="ARBA" id="ARBA00022679"/>
    </source>
</evidence>
<evidence type="ECO:0000256" key="10">
    <source>
        <dbReference type="ARBA" id="ARBA00047899"/>
    </source>
</evidence>
<evidence type="ECO:0000256" key="4">
    <source>
        <dbReference type="ARBA" id="ARBA00022527"/>
    </source>
</evidence>
<evidence type="ECO:0000256" key="12">
    <source>
        <dbReference type="PROSITE-ProRule" id="PRU10141"/>
    </source>
</evidence>
<dbReference type="RefSeq" id="XP_001241957.2">
    <property type="nucleotide sequence ID" value="XM_001241956.2"/>
</dbReference>
<evidence type="ECO:0000256" key="11">
    <source>
        <dbReference type="ARBA" id="ARBA00048679"/>
    </source>
</evidence>
<dbReference type="EMBL" id="GG704912">
    <property type="protein sequence ID" value="EAS30374.2"/>
    <property type="molecule type" value="Genomic_DNA"/>
</dbReference>
<feature type="region of interest" description="Disordered" evidence="13">
    <location>
        <begin position="76"/>
        <end position="112"/>
    </location>
</feature>
<dbReference type="InterPro" id="IPR043024">
    <property type="entry name" value="KA1_sf_fungal"/>
</dbReference>
<dbReference type="SMART" id="SM00220">
    <property type="entry name" value="S_TKc"/>
    <property type="match status" value="1"/>
</dbReference>
<accession>A0A0E1S1J9</accession>
<feature type="region of interest" description="Disordered" evidence="13">
    <location>
        <begin position="511"/>
        <end position="532"/>
    </location>
</feature>
<dbReference type="GO" id="GO:0004674">
    <property type="term" value="F:protein serine/threonine kinase activity"/>
    <property type="evidence" value="ECO:0007669"/>
    <property type="project" value="UniProtKB-KW"/>
</dbReference>
<dbReference type="PROSITE" id="PS00108">
    <property type="entry name" value="PROTEIN_KINASE_ST"/>
    <property type="match status" value="1"/>
</dbReference>
<dbReference type="Gene3D" id="3.30.310.220">
    <property type="entry name" value="Fungal kinase associated-1 domain"/>
    <property type="match status" value="1"/>
</dbReference>
<dbReference type="InterPro" id="IPR017441">
    <property type="entry name" value="Protein_kinase_ATP_BS"/>
</dbReference>
<feature type="compositionally biased region" description="Polar residues" evidence="13">
    <location>
        <begin position="560"/>
        <end position="573"/>
    </location>
</feature>
<dbReference type="Pfam" id="PF16797">
    <property type="entry name" value="Fungal_KA1"/>
    <property type="match status" value="1"/>
</dbReference>
<evidence type="ECO:0000256" key="13">
    <source>
        <dbReference type="SAM" id="MobiDB-lite"/>
    </source>
</evidence>
<keyword evidence="6" id="KW-0808">Transferase</keyword>
<dbReference type="PROSITE" id="PS50011">
    <property type="entry name" value="PROTEIN_KINASE_DOM"/>
    <property type="match status" value="1"/>
</dbReference>
<name>A0A0E1S1J9_COCIM</name>
<evidence type="ECO:0000256" key="1">
    <source>
        <dbReference type="ARBA" id="ARBA00004266"/>
    </source>
</evidence>
<evidence type="ECO:0000256" key="8">
    <source>
        <dbReference type="ARBA" id="ARBA00022777"/>
    </source>
</evidence>
<protein>
    <recommendedName>
        <fullName evidence="3">non-specific serine/threonine protein kinase</fullName>
        <ecNumber evidence="3">2.7.11.1</ecNumber>
    </recommendedName>
</protein>
<evidence type="ECO:0000256" key="3">
    <source>
        <dbReference type="ARBA" id="ARBA00012513"/>
    </source>
</evidence>
<dbReference type="EC" id="2.7.11.1" evidence="3"/>
<gene>
    <name evidence="15" type="ORF">CIMG_05853</name>
</gene>
<comment type="subcellular location">
    <subcellularLocation>
        <location evidence="1">Bud neck</location>
    </subcellularLocation>
</comment>
<dbReference type="VEuPathDB" id="FungiDB:CIMG_05853"/>
<feature type="region of interest" description="Disordered" evidence="13">
    <location>
        <begin position="676"/>
        <end position="695"/>
    </location>
</feature>
<dbReference type="GeneID" id="4562435"/>
<feature type="region of interest" description="Disordered" evidence="13">
    <location>
        <begin position="556"/>
        <end position="656"/>
    </location>
</feature>
<feature type="region of interest" description="Disordered" evidence="13">
    <location>
        <begin position="1"/>
        <end position="64"/>
    </location>
</feature>
<dbReference type="InParanoid" id="A0A0E1S1J9"/>
<keyword evidence="8 15" id="KW-0418">Kinase</keyword>
<evidence type="ECO:0000259" key="14">
    <source>
        <dbReference type="PROSITE" id="PS50011"/>
    </source>
</evidence>
<feature type="compositionally biased region" description="Basic and acidic residues" evidence="13">
    <location>
        <begin position="1"/>
        <end position="21"/>
    </location>
</feature>
<evidence type="ECO:0000313" key="15">
    <source>
        <dbReference type="EMBL" id="EAS30374.2"/>
    </source>
</evidence>
<dbReference type="AlphaFoldDB" id="A0A0E1S1J9"/>
<evidence type="ECO:0000256" key="7">
    <source>
        <dbReference type="ARBA" id="ARBA00022741"/>
    </source>
</evidence>
<dbReference type="InterPro" id="IPR031850">
    <property type="entry name" value="Fungal_KA1_dom"/>
</dbReference>
<feature type="compositionally biased region" description="Low complexity" evidence="13">
    <location>
        <begin position="597"/>
        <end position="611"/>
    </location>
</feature>
<dbReference type="STRING" id="246410.A0A0E1S1J9"/>
<feature type="compositionally biased region" description="Polar residues" evidence="13">
    <location>
        <begin position="922"/>
        <end position="941"/>
    </location>
</feature>
<keyword evidence="5" id="KW-0597">Phosphoprotein</keyword>
<feature type="region of interest" description="Disordered" evidence="13">
    <location>
        <begin position="914"/>
        <end position="1027"/>
    </location>
</feature>
<dbReference type="CDD" id="cd14081">
    <property type="entry name" value="STKc_BRSK1_2"/>
    <property type="match status" value="1"/>
</dbReference>
<dbReference type="PANTHER" id="PTHR24346">
    <property type="entry name" value="MAP/MICROTUBULE AFFINITY-REGULATING KINASE"/>
    <property type="match status" value="1"/>
</dbReference>
<reference evidence="16" key="2">
    <citation type="journal article" date="2010" name="Genome Res.">
        <title>Population genomic sequencing of Coccidioides fungi reveals recent hybridization and transposon control.</title>
        <authorList>
            <person name="Neafsey D.E."/>
            <person name="Barker B.M."/>
            <person name="Sharpton T.J."/>
            <person name="Stajich J.E."/>
            <person name="Park D.J."/>
            <person name="Whiston E."/>
            <person name="Hung C.-Y."/>
            <person name="McMahan C."/>
            <person name="White J."/>
            <person name="Sykes S."/>
            <person name="Heiman D."/>
            <person name="Young S."/>
            <person name="Zeng Q."/>
            <person name="Abouelleil A."/>
            <person name="Aftuck L."/>
            <person name="Bessette D."/>
            <person name="Brown A."/>
            <person name="FitzGerald M."/>
            <person name="Lui A."/>
            <person name="Macdonald J.P."/>
            <person name="Priest M."/>
            <person name="Orbach M.J."/>
            <person name="Galgiani J.N."/>
            <person name="Kirkland T.N."/>
            <person name="Cole G.T."/>
            <person name="Birren B.W."/>
            <person name="Henn M.R."/>
            <person name="Taylor J.W."/>
            <person name="Rounsley S.D."/>
        </authorList>
    </citation>
    <scope>GENOME REANNOTATION</scope>
    <source>
        <strain evidence="16">RS</strain>
    </source>
</reference>
<feature type="compositionally biased region" description="Polar residues" evidence="13">
    <location>
        <begin position="1010"/>
        <end position="1026"/>
    </location>
</feature>
<dbReference type="GO" id="GO:0005524">
    <property type="term" value="F:ATP binding"/>
    <property type="evidence" value="ECO:0007669"/>
    <property type="project" value="UniProtKB-UniRule"/>
</dbReference>
<dbReference type="OrthoDB" id="504170at2759"/>
<dbReference type="KEGG" id="cim:CIMG_05853"/>
<dbReference type="InterPro" id="IPR000719">
    <property type="entry name" value="Prot_kinase_dom"/>
</dbReference>
<dbReference type="GO" id="GO:0035556">
    <property type="term" value="P:intracellular signal transduction"/>
    <property type="evidence" value="ECO:0007669"/>
    <property type="project" value="TreeGrafter"/>
</dbReference>
<feature type="domain" description="Protein kinase" evidence="14">
    <location>
        <begin position="106"/>
        <end position="377"/>
    </location>
</feature>
<dbReference type="GO" id="GO:0005940">
    <property type="term" value="C:septin ring"/>
    <property type="evidence" value="ECO:0007669"/>
    <property type="project" value="UniProtKB-ARBA"/>
</dbReference>
<evidence type="ECO:0000256" key="9">
    <source>
        <dbReference type="ARBA" id="ARBA00022840"/>
    </source>
</evidence>
<evidence type="ECO:0000256" key="2">
    <source>
        <dbReference type="ARBA" id="ARBA00010791"/>
    </source>
</evidence>
<dbReference type="PROSITE" id="PS00107">
    <property type="entry name" value="PROTEIN_KINASE_ATP"/>
    <property type="match status" value="1"/>
</dbReference>
<dbReference type="FunFam" id="1.10.510.10:FF:000394">
    <property type="entry name" value="Serine/threonine-protein kinase HSL1"/>
    <property type="match status" value="1"/>
</dbReference>
<proteinExistence type="inferred from homology"/>
<comment type="catalytic activity">
    <reaction evidence="11">
        <text>L-seryl-[protein] + ATP = O-phospho-L-seryl-[protein] + ADP + H(+)</text>
        <dbReference type="Rhea" id="RHEA:17989"/>
        <dbReference type="Rhea" id="RHEA-COMP:9863"/>
        <dbReference type="Rhea" id="RHEA-COMP:11604"/>
        <dbReference type="ChEBI" id="CHEBI:15378"/>
        <dbReference type="ChEBI" id="CHEBI:29999"/>
        <dbReference type="ChEBI" id="CHEBI:30616"/>
        <dbReference type="ChEBI" id="CHEBI:83421"/>
        <dbReference type="ChEBI" id="CHEBI:456216"/>
        <dbReference type="EC" id="2.7.11.1"/>
    </reaction>
</comment>
<feature type="compositionally biased region" description="Low complexity" evidence="13">
    <location>
        <begin position="942"/>
        <end position="955"/>
    </location>
</feature>
<evidence type="ECO:0000313" key="16">
    <source>
        <dbReference type="Proteomes" id="UP000001261"/>
    </source>
</evidence>
<feature type="compositionally biased region" description="Basic residues" evidence="13">
    <location>
        <begin position="617"/>
        <end position="638"/>
    </location>
</feature>
<keyword evidence="16" id="KW-1185">Reference proteome</keyword>
<evidence type="ECO:0000256" key="5">
    <source>
        <dbReference type="ARBA" id="ARBA00022553"/>
    </source>
</evidence>
<organism evidence="15 16">
    <name type="scientific">Coccidioides immitis (strain RS)</name>
    <name type="common">Valley fever fungus</name>
    <dbReference type="NCBI Taxonomy" id="246410"/>
    <lineage>
        <taxon>Eukaryota</taxon>
        <taxon>Fungi</taxon>
        <taxon>Dikarya</taxon>
        <taxon>Ascomycota</taxon>
        <taxon>Pezizomycotina</taxon>
        <taxon>Eurotiomycetes</taxon>
        <taxon>Eurotiomycetidae</taxon>
        <taxon>Onygenales</taxon>
        <taxon>Onygenaceae</taxon>
        <taxon>Coccidioides</taxon>
    </lineage>
</organism>
<dbReference type="Gene3D" id="1.10.510.10">
    <property type="entry name" value="Transferase(Phosphotransferase) domain 1"/>
    <property type="match status" value="1"/>
</dbReference>
<feature type="compositionally biased region" description="Basic and acidic residues" evidence="13">
    <location>
        <begin position="965"/>
        <end position="983"/>
    </location>
</feature>
<comment type="similarity">
    <text evidence="2">Belongs to the protein kinase superfamily. CAMK Ser/Thr protein kinase family. NIM1 subfamily.</text>
</comment>
<feature type="compositionally biased region" description="Polar residues" evidence="13">
    <location>
        <begin position="22"/>
        <end position="33"/>
    </location>
</feature>
<comment type="catalytic activity">
    <reaction evidence="10">
        <text>L-threonyl-[protein] + ATP = O-phospho-L-threonyl-[protein] + ADP + H(+)</text>
        <dbReference type="Rhea" id="RHEA:46608"/>
        <dbReference type="Rhea" id="RHEA-COMP:11060"/>
        <dbReference type="Rhea" id="RHEA-COMP:11605"/>
        <dbReference type="ChEBI" id="CHEBI:15378"/>
        <dbReference type="ChEBI" id="CHEBI:30013"/>
        <dbReference type="ChEBI" id="CHEBI:30616"/>
        <dbReference type="ChEBI" id="CHEBI:61977"/>
        <dbReference type="ChEBI" id="CHEBI:456216"/>
        <dbReference type="EC" id="2.7.11.1"/>
    </reaction>
</comment>
<dbReference type="PANTHER" id="PTHR24346:SF110">
    <property type="entry name" value="NON-SPECIFIC SERINE_THREONINE PROTEIN KINASE"/>
    <property type="match status" value="1"/>
</dbReference>
<keyword evidence="9 12" id="KW-0067">ATP-binding</keyword>
<feature type="binding site" evidence="12">
    <location>
        <position position="135"/>
    </location>
    <ligand>
        <name>ATP</name>
        <dbReference type="ChEBI" id="CHEBI:30616"/>
    </ligand>
</feature>
<keyword evidence="4" id="KW-0723">Serine/threonine-protein kinase</keyword>
<keyword evidence="7 12" id="KW-0547">Nucleotide-binding</keyword>
<dbReference type="InterPro" id="IPR011009">
    <property type="entry name" value="Kinase-like_dom_sf"/>
</dbReference>
<dbReference type="GO" id="GO:0005935">
    <property type="term" value="C:cellular bud neck"/>
    <property type="evidence" value="ECO:0007669"/>
    <property type="project" value="UniProtKB-SubCell"/>
</dbReference>
<dbReference type="Pfam" id="PF00069">
    <property type="entry name" value="Pkinase"/>
    <property type="match status" value="1"/>
</dbReference>
<dbReference type="SUPFAM" id="SSF56112">
    <property type="entry name" value="Protein kinase-like (PK-like)"/>
    <property type="match status" value="1"/>
</dbReference>
<sequence length="1252" mass="141057">MEKDTIKDRSQTKRQPFRDASNRLNIVHNSSRQTRYDHVALSSEKQMTSSDPPDALNGHDFPPATAENKRISAVLDYHSDPRRNSAISTTSTNSGRSRRKTHIGPWQLGKTLGKGSTGRVRLAKHSVTGQAAAIKIVSKQSAALAQSQSIAAMDKNIDVAPGSRTIPSGIEREVVIMKLIEHPNVISLYDVWENRGELYLVLEYVEGGELFDYVSERGPLPEIEAVRLFRQIIAALSCCHQYNICHRDLKPENILLDFRKNIKLADFGMAALQPAGHWLNTSCGSPHYASPEIINGQRYHGDKADIWSCGIILFAMLAGFLPFDGGDLANTLKLVKRGEYIIPPWFSPEAIDLIQRILQKRPENRISIDQMWLHPLLMKYQAHPIFANSPMDSIGPPPPLPSKDFKKIVTHRRDIDLEVLRSLQTLWHEKRKEDLIENLLNDKPNHEKLFYKALLKFREEQLENYEGPPLGYSSSDYHHISRPLFRLQRRMPSNHGESNVWRRSKFSIATNSSGMREGSSRGPTSAPTIASYDPYRSSRTAIAEPKVEYANVTIHRHQSNDSSAALNSKSSPPTGKLSMDRASVNMRSSPNGGPGTSSRRSSLASYQSRSSVGSHCQRAKSRHSYKRNVSFRHLRGHNPNRDDKRIGMPPGHSQYSLCQERNKMGKRESERVKRLSSERFSSPSLPSPPTCVRPATNKVGELEVGAKPRQSYQYWKEEARKVSQELEQICEEAFNSSSLSSSYTIETGSKYPESPVTSISTPGNLNRYYGQTNTKPVRGQTFESSSSYATRELAETRRRLIEHSKKARADGLPSHLSEVISHLDRLIEGKPSHSVAKNAALAAEAARPPHNVTRNLPSILEERHSVKDFLSGETTSSYIPPPLDLDVWEKKTIRVVPDSTNNLDNIRPLTIRKKRTTLELPTPSNESTSFSQPQRSLSQSLTRNRSTGRRSNTGRFFSGLEPIEENPKSSKKNEFRNSGDTRKWSRFKYRSQSYSDVGPPTPPKDDVPLSRQSSISHMTSGASQGTEEYPVVEDDNLNWIKKNKPVETGKKLLKLFGMKKREKAVHEFGQESNCFNISVTSLDNKDESDIFGTKNHFLSNTQNEAGSPTHPASSQNWFMKFFRIKAASKVIALNAPKARARKEVIKILREWKKYGIEGIRVDKQNSVIRGRVGELNFLRLRPVEFSAELFTVLEYGRHVSLSLIRLKQERGAASSFRKVVETLIAVLKQRKLLVEDTVKAKKMAKVLSLTGQ</sequence>
<dbReference type="InterPro" id="IPR008271">
    <property type="entry name" value="Ser/Thr_kinase_AS"/>
</dbReference>
<reference evidence="16" key="1">
    <citation type="journal article" date="2009" name="Genome Res.">
        <title>Comparative genomic analyses of the human fungal pathogens Coccidioides and their relatives.</title>
        <authorList>
            <person name="Sharpton T.J."/>
            <person name="Stajich J.E."/>
            <person name="Rounsley S.D."/>
            <person name="Gardner M.J."/>
            <person name="Wortman J.R."/>
            <person name="Jordar V.S."/>
            <person name="Maiti R."/>
            <person name="Kodira C.D."/>
            <person name="Neafsey D.E."/>
            <person name="Zeng Q."/>
            <person name="Hung C.-Y."/>
            <person name="McMahan C."/>
            <person name="Muszewska A."/>
            <person name="Grynberg M."/>
            <person name="Mandel M.A."/>
            <person name="Kellner E.M."/>
            <person name="Barker B.M."/>
            <person name="Galgiani J.N."/>
            <person name="Orbach M.J."/>
            <person name="Kirkland T.N."/>
            <person name="Cole G.T."/>
            <person name="Henn M.R."/>
            <person name="Birren B.W."/>
            <person name="Taylor J.W."/>
        </authorList>
    </citation>
    <scope>NUCLEOTIDE SEQUENCE [LARGE SCALE GENOMIC DNA]</scope>
    <source>
        <strain evidence="16">RS</strain>
    </source>
</reference>
<dbReference type="Proteomes" id="UP000001261">
    <property type="component" value="Unassembled WGS sequence"/>
</dbReference>
<dbReference type="OMA" id="THVGPWQ"/>